<proteinExistence type="predicted"/>
<accession>A0A0C1N1C1</accession>
<dbReference type="PANTHER" id="PTHR46844">
    <property type="entry name" value="SLR5058 PROTEIN"/>
    <property type="match status" value="1"/>
</dbReference>
<dbReference type="STRING" id="86105.NF27_BH00010"/>
<protein>
    <submittedName>
        <fullName evidence="1">Uncharacterized protein</fullName>
    </submittedName>
</protein>
<name>A0A0C1N1C1_9RICK</name>
<evidence type="ECO:0000313" key="1">
    <source>
        <dbReference type="EMBL" id="KIE06196.1"/>
    </source>
</evidence>
<gene>
    <name evidence="1" type="ORF">NF27_BH00010</name>
</gene>
<dbReference type="EMBL" id="JSWE01000033">
    <property type="protein sequence ID" value="KIE06196.1"/>
    <property type="molecule type" value="Genomic_DNA"/>
</dbReference>
<dbReference type="RefSeq" id="WP_161791744.1">
    <property type="nucleotide sequence ID" value="NZ_JSWE01000033.1"/>
</dbReference>
<comment type="caution">
    <text evidence="1">The sequence shown here is derived from an EMBL/GenBank/DDBJ whole genome shotgun (WGS) entry which is preliminary data.</text>
</comment>
<feature type="non-terminal residue" evidence="1">
    <location>
        <position position="1"/>
    </location>
</feature>
<keyword evidence="2" id="KW-1185">Reference proteome</keyword>
<evidence type="ECO:0000313" key="2">
    <source>
        <dbReference type="Proteomes" id="UP000031258"/>
    </source>
</evidence>
<dbReference type="AlphaFoldDB" id="A0A0C1N1C1"/>
<sequence>NSRVIVTSRPTSRIRQIGGVPINIDEELENIGFTSENIKSYISKFMPSNKSGEIIRFLESNKGIWGIAHIPINLELICYAWEDLSREKNYTMSKLYKEISSKLLRRYLTKGKNKEFLSEEAEEIALDEWEECEEIVSKLEELAIEGMKGNEIVIGKEIVTRVLGRNTKEVLKTGIIKNMGEDVHFLHLTFQEYFAARYIAGSLEEVGSDRYKEAVELIREHKYTPYYEVMWWYVAGVLYDRCKGAGNYSA</sequence>
<dbReference type="OrthoDB" id="2081291at2"/>
<organism evidence="1 2">
    <name type="scientific">Candidatus Jidaibacter acanthamoebae</name>
    <dbReference type="NCBI Taxonomy" id="86105"/>
    <lineage>
        <taxon>Bacteria</taxon>
        <taxon>Pseudomonadati</taxon>
        <taxon>Pseudomonadota</taxon>
        <taxon>Alphaproteobacteria</taxon>
        <taxon>Rickettsiales</taxon>
        <taxon>Candidatus Midichloriaceae</taxon>
        <taxon>Candidatus Jidaibacter</taxon>
    </lineage>
</organism>
<dbReference type="Proteomes" id="UP000031258">
    <property type="component" value="Unassembled WGS sequence"/>
</dbReference>
<dbReference type="PANTHER" id="PTHR46844:SF1">
    <property type="entry name" value="SLR5058 PROTEIN"/>
    <property type="match status" value="1"/>
</dbReference>
<feature type="non-terminal residue" evidence="1">
    <location>
        <position position="250"/>
    </location>
</feature>
<reference evidence="1 2" key="1">
    <citation type="submission" date="2014-11" db="EMBL/GenBank/DDBJ databases">
        <title>A Rickettsiales Symbiont of Amoebae With Ancient Features.</title>
        <authorList>
            <person name="Schulz F."/>
            <person name="Martijn J."/>
            <person name="Wascher F."/>
            <person name="Kostanjsek R."/>
            <person name="Ettema T.J."/>
            <person name="Horn M."/>
        </authorList>
    </citation>
    <scope>NUCLEOTIDE SEQUENCE [LARGE SCALE GENOMIC DNA]</scope>
    <source>
        <strain evidence="1 2">UWC36</strain>
    </source>
</reference>